<protein>
    <submittedName>
        <fullName evidence="2">Uncharacterized protein</fullName>
    </submittedName>
</protein>
<evidence type="ECO:0000256" key="1">
    <source>
        <dbReference type="SAM" id="MobiDB-lite"/>
    </source>
</evidence>
<feature type="compositionally biased region" description="Low complexity" evidence="1">
    <location>
        <begin position="81"/>
        <end position="91"/>
    </location>
</feature>
<keyword evidence="3" id="KW-1185">Reference proteome</keyword>
<feature type="region of interest" description="Disordered" evidence="1">
    <location>
        <begin position="75"/>
        <end position="95"/>
    </location>
</feature>
<evidence type="ECO:0000313" key="3">
    <source>
        <dbReference type="Proteomes" id="UP001497516"/>
    </source>
</evidence>
<dbReference type="AlphaFoldDB" id="A0AAV2FC33"/>
<reference evidence="2 3" key="1">
    <citation type="submission" date="2024-04" db="EMBL/GenBank/DDBJ databases">
        <authorList>
            <person name="Fracassetti M."/>
        </authorList>
    </citation>
    <scope>NUCLEOTIDE SEQUENCE [LARGE SCALE GENOMIC DNA]</scope>
</reference>
<gene>
    <name evidence="2" type="ORF">LTRI10_LOCUS36261</name>
</gene>
<evidence type="ECO:0000313" key="2">
    <source>
        <dbReference type="EMBL" id="CAL1395861.1"/>
    </source>
</evidence>
<dbReference type="EMBL" id="OZ034819">
    <property type="protein sequence ID" value="CAL1395861.1"/>
    <property type="molecule type" value="Genomic_DNA"/>
</dbReference>
<proteinExistence type="predicted"/>
<organism evidence="2 3">
    <name type="scientific">Linum trigynum</name>
    <dbReference type="NCBI Taxonomy" id="586398"/>
    <lineage>
        <taxon>Eukaryota</taxon>
        <taxon>Viridiplantae</taxon>
        <taxon>Streptophyta</taxon>
        <taxon>Embryophyta</taxon>
        <taxon>Tracheophyta</taxon>
        <taxon>Spermatophyta</taxon>
        <taxon>Magnoliopsida</taxon>
        <taxon>eudicotyledons</taxon>
        <taxon>Gunneridae</taxon>
        <taxon>Pentapetalae</taxon>
        <taxon>rosids</taxon>
        <taxon>fabids</taxon>
        <taxon>Malpighiales</taxon>
        <taxon>Linaceae</taxon>
        <taxon>Linum</taxon>
    </lineage>
</organism>
<name>A0AAV2FC33_9ROSI</name>
<dbReference type="Proteomes" id="UP001497516">
    <property type="component" value="Chromosome 6"/>
</dbReference>
<sequence length="124" mass="13449">MISSPTSGKEDIRRHQLLSPIITFDLCTFYLHIPRDGGFRSRLSGGSFSSSSALSQELPLPCPSIGYRSTITFPSHPPPSSSAIASHPSSPRHALSSTSFLCLHSSPSDYDLPPYISPAFKDEQ</sequence>
<accession>A0AAV2FC33</accession>